<sequence length="98" mass="10299">MGYDIRDRSPLPLDVTNASATSTSNVIGQLDKVLYVILEPNGSGSNKAVCSDGTYRLKLPSLPISSQFPSTDRSVSPAPSPAERLVPLLLCPLTNVGG</sequence>
<proteinExistence type="predicted"/>
<dbReference type="AlphaFoldDB" id="A0A0M9WF18"/>
<protein>
    <submittedName>
        <fullName evidence="1">Uncharacterized protein</fullName>
    </submittedName>
</protein>
<evidence type="ECO:0000313" key="1">
    <source>
        <dbReference type="EMBL" id="KOS42409.1"/>
    </source>
</evidence>
<dbReference type="Proteomes" id="UP000037696">
    <property type="component" value="Unassembled WGS sequence"/>
</dbReference>
<keyword evidence="2" id="KW-1185">Reference proteome</keyword>
<evidence type="ECO:0000313" key="2">
    <source>
        <dbReference type="Proteomes" id="UP000037696"/>
    </source>
</evidence>
<dbReference type="EMBL" id="LHQQ01000106">
    <property type="protein sequence ID" value="KOS42409.1"/>
    <property type="molecule type" value="Genomic_DNA"/>
</dbReference>
<name>A0A0M9WF18_9EURO</name>
<comment type="caution">
    <text evidence="1">The sequence shown here is derived from an EMBL/GenBank/DDBJ whole genome shotgun (WGS) entry which is preliminary data.</text>
</comment>
<organism evidence="1 2">
    <name type="scientific">Penicillium nordicum</name>
    <dbReference type="NCBI Taxonomy" id="229535"/>
    <lineage>
        <taxon>Eukaryota</taxon>
        <taxon>Fungi</taxon>
        <taxon>Dikarya</taxon>
        <taxon>Ascomycota</taxon>
        <taxon>Pezizomycotina</taxon>
        <taxon>Eurotiomycetes</taxon>
        <taxon>Eurotiomycetidae</taxon>
        <taxon>Eurotiales</taxon>
        <taxon>Aspergillaceae</taxon>
        <taxon>Penicillium</taxon>
    </lineage>
</organism>
<gene>
    <name evidence="1" type="ORF">ACN38_g6681</name>
</gene>
<accession>A0A0M9WF18</accession>
<reference evidence="1 2" key="1">
    <citation type="submission" date="2015-08" db="EMBL/GenBank/DDBJ databases">
        <title>Genome sequencing of Penicillium nordicum.</title>
        <authorList>
            <person name="Nguyen H.D."/>
            <person name="Seifert K.A."/>
        </authorList>
    </citation>
    <scope>NUCLEOTIDE SEQUENCE [LARGE SCALE GENOMIC DNA]</scope>
    <source>
        <strain evidence="1 2">DAOMC 185683</strain>
    </source>
</reference>